<evidence type="ECO:0000256" key="1">
    <source>
        <dbReference type="SAM" id="MobiDB-lite"/>
    </source>
</evidence>
<feature type="chain" id="PRO_5004381132" description="Lipoprotein" evidence="2">
    <location>
        <begin position="22"/>
        <end position="59"/>
    </location>
</feature>
<reference evidence="3 4" key="1">
    <citation type="journal article" date="2013" name="Genome Announc.">
        <title>Complete Genome Sequence of Burkholderia sp. Strain RPE64, Bacterial Symbiont of the Bean Bug Riptortus pedestris.</title>
        <authorList>
            <person name="Shibata T.F."/>
            <person name="Maeda T."/>
            <person name="Nikoh N."/>
            <person name="Yamaguchi K."/>
            <person name="Oshima K."/>
            <person name="Hattori M."/>
            <person name="Nishiyama T."/>
            <person name="Hasebe M."/>
            <person name="Fukatsu T."/>
            <person name="Kikuchi Y."/>
            <person name="Shigenobu S."/>
        </authorList>
    </citation>
    <scope>NUCLEOTIDE SEQUENCE [LARGE SCALE GENOMIC DNA]</scope>
</reference>
<dbReference type="OrthoDB" id="9019332at2"/>
<evidence type="ECO:0000313" key="4">
    <source>
        <dbReference type="Proteomes" id="UP000013966"/>
    </source>
</evidence>
<evidence type="ECO:0000313" key="3">
    <source>
        <dbReference type="EMBL" id="BAN23672.1"/>
    </source>
</evidence>
<dbReference type="EMBL" id="AP013058">
    <property type="protein sequence ID" value="BAN23672.1"/>
    <property type="molecule type" value="Genomic_DNA"/>
</dbReference>
<protein>
    <recommendedName>
        <fullName evidence="5">Lipoprotein</fullName>
    </recommendedName>
</protein>
<dbReference type="RefSeq" id="WP_016345823.1">
    <property type="nucleotide sequence ID" value="NC_021287.1"/>
</dbReference>
<dbReference type="STRING" id="758793.BRPE64_ACDS19180"/>
<proteinExistence type="predicted"/>
<gene>
    <name evidence="3" type="ORF">BRPE64_ACDS19180</name>
</gene>
<dbReference type="AlphaFoldDB" id="R4WZ75"/>
<accession>R4WZ75</accession>
<dbReference type="KEGG" id="buo:BRPE64_ACDS19180"/>
<feature type="signal peptide" evidence="2">
    <location>
        <begin position="1"/>
        <end position="21"/>
    </location>
</feature>
<reference evidence="3 4" key="2">
    <citation type="journal article" date="2018" name="Int. J. Syst. Evol. Microbiol.">
        <title>Burkholderia insecticola sp. nov., a gut symbiotic bacterium of the bean bug Riptortus pedestris.</title>
        <authorList>
            <person name="Takeshita K."/>
            <person name="Tamaki H."/>
            <person name="Ohbayashi T."/>
            <person name="Meng X.-Y."/>
            <person name="Sone T."/>
            <person name="Mitani Y."/>
            <person name="Peeters C."/>
            <person name="Kikuchi Y."/>
            <person name="Vandamme P."/>
        </authorList>
    </citation>
    <scope>NUCLEOTIDE SEQUENCE [LARGE SCALE GENOMIC DNA]</scope>
    <source>
        <strain evidence="3">RPE64</strain>
    </source>
</reference>
<sequence length="59" mass="6260">MPRIVLTILCAAFALGLTACADSSAQKHPPQDPPDYKGVPTDMTPPSMIDEPTQPAQPK</sequence>
<dbReference type="PROSITE" id="PS51257">
    <property type="entry name" value="PROKAR_LIPOPROTEIN"/>
    <property type="match status" value="1"/>
</dbReference>
<evidence type="ECO:0008006" key="5">
    <source>
        <dbReference type="Google" id="ProtNLM"/>
    </source>
</evidence>
<dbReference type="Proteomes" id="UP000013966">
    <property type="component" value="Chromosome 1"/>
</dbReference>
<organism evidence="3 4">
    <name type="scientific">Caballeronia insecticola</name>
    <dbReference type="NCBI Taxonomy" id="758793"/>
    <lineage>
        <taxon>Bacteria</taxon>
        <taxon>Pseudomonadati</taxon>
        <taxon>Pseudomonadota</taxon>
        <taxon>Betaproteobacteria</taxon>
        <taxon>Burkholderiales</taxon>
        <taxon>Burkholderiaceae</taxon>
        <taxon>Caballeronia</taxon>
    </lineage>
</organism>
<dbReference type="PATRIC" id="fig|758793.3.peg.1920"/>
<keyword evidence="4" id="KW-1185">Reference proteome</keyword>
<keyword evidence="2" id="KW-0732">Signal</keyword>
<evidence type="ECO:0000256" key="2">
    <source>
        <dbReference type="SAM" id="SignalP"/>
    </source>
</evidence>
<dbReference type="HOGENOM" id="CLU_205725_0_0_4"/>
<feature type="region of interest" description="Disordered" evidence="1">
    <location>
        <begin position="22"/>
        <end position="59"/>
    </location>
</feature>
<name>R4WZ75_9BURK</name>